<evidence type="ECO:0000313" key="1">
    <source>
        <dbReference type="EMBL" id="VVC28546.1"/>
    </source>
</evidence>
<dbReference type="EMBL" id="CABPRJ010000481">
    <property type="protein sequence ID" value="VVC28546.1"/>
    <property type="molecule type" value="Genomic_DNA"/>
</dbReference>
<protein>
    <submittedName>
        <fullName evidence="1">Uncharacterized protein</fullName>
    </submittedName>
</protein>
<dbReference type="AlphaFoldDB" id="A0A5E4MCI1"/>
<gene>
    <name evidence="1" type="ORF">CINCED_3A004186</name>
</gene>
<name>A0A5E4MCI1_9HEMI</name>
<keyword evidence="2" id="KW-1185">Reference proteome</keyword>
<dbReference type="Proteomes" id="UP000325440">
    <property type="component" value="Unassembled WGS sequence"/>
</dbReference>
<accession>A0A5E4MCI1</accession>
<proteinExistence type="predicted"/>
<organism evidence="1 2">
    <name type="scientific">Cinara cedri</name>
    <dbReference type="NCBI Taxonomy" id="506608"/>
    <lineage>
        <taxon>Eukaryota</taxon>
        <taxon>Metazoa</taxon>
        <taxon>Ecdysozoa</taxon>
        <taxon>Arthropoda</taxon>
        <taxon>Hexapoda</taxon>
        <taxon>Insecta</taxon>
        <taxon>Pterygota</taxon>
        <taxon>Neoptera</taxon>
        <taxon>Paraneoptera</taxon>
        <taxon>Hemiptera</taxon>
        <taxon>Sternorrhyncha</taxon>
        <taxon>Aphidomorpha</taxon>
        <taxon>Aphidoidea</taxon>
        <taxon>Aphididae</taxon>
        <taxon>Lachninae</taxon>
        <taxon>Cinara</taxon>
    </lineage>
</organism>
<evidence type="ECO:0000313" key="2">
    <source>
        <dbReference type="Proteomes" id="UP000325440"/>
    </source>
</evidence>
<reference evidence="1 2" key="1">
    <citation type="submission" date="2019-08" db="EMBL/GenBank/DDBJ databases">
        <authorList>
            <person name="Alioto T."/>
            <person name="Alioto T."/>
            <person name="Gomez Garrido J."/>
        </authorList>
    </citation>
    <scope>NUCLEOTIDE SEQUENCE [LARGE SCALE GENOMIC DNA]</scope>
</reference>
<sequence>MDNQILLREDEIQLEKMLLICSSMKSSRQCSEKIGPGENVLTIQARGESVTCHSRNRFTQKSIYSKEELVMSKYGFVLCVKQSNEFKNQHWLAHSIKLKSPYDKMLFSDCPTLKSIKESSEEMEPAFSQWTNHSIITKQAIHTKTIVVCSRLFLWIQLNVVYNQFINQEIYVIYGDDDVITGLFYN</sequence>